<dbReference type="GO" id="GO:0004497">
    <property type="term" value="F:monooxygenase activity"/>
    <property type="evidence" value="ECO:0007669"/>
    <property type="project" value="InterPro"/>
</dbReference>
<evidence type="ECO:0000313" key="6">
    <source>
        <dbReference type="EMBL" id="CAI4218720.1"/>
    </source>
</evidence>
<reference evidence="6" key="1">
    <citation type="submission" date="2022-11" db="EMBL/GenBank/DDBJ databases">
        <authorList>
            <person name="Scott C."/>
            <person name="Bruce N."/>
        </authorList>
    </citation>
    <scope>NUCLEOTIDE SEQUENCE</scope>
</reference>
<evidence type="ECO:0000256" key="5">
    <source>
        <dbReference type="ARBA" id="ARBA00023033"/>
    </source>
</evidence>
<dbReference type="PANTHER" id="PTHR46300">
    <property type="entry name" value="P450, PUTATIVE (EUROFUNG)-RELATED-RELATED"/>
    <property type="match status" value="1"/>
</dbReference>
<keyword evidence="3" id="KW-0560">Oxidoreductase</keyword>
<name>A0A9P1HBI5_9PEZI</name>
<dbReference type="InterPro" id="IPR036396">
    <property type="entry name" value="Cyt_P450_sf"/>
</dbReference>
<comment type="caution">
    <text evidence="6">The sequence shown here is derived from an EMBL/GenBank/DDBJ whole genome shotgun (WGS) entry which is preliminary data.</text>
</comment>
<keyword evidence="4" id="KW-0408">Iron</keyword>
<dbReference type="InterPro" id="IPR002401">
    <property type="entry name" value="Cyt_P450_E_grp-I"/>
</dbReference>
<keyword evidence="7" id="KW-1185">Reference proteome</keyword>
<dbReference type="PANTHER" id="PTHR46300:SF2">
    <property type="entry name" value="CYTOCHROME P450 MONOOXYGENASE ALNH-RELATED"/>
    <property type="match status" value="1"/>
</dbReference>
<dbReference type="AlphaFoldDB" id="A0A9P1HBI5"/>
<keyword evidence="5" id="KW-0503">Monooxygenase</keyword>
<comment type="similarity">
    <text evidence="1">Belongs to the cytochrome P450 family.</text>
</comment>
<evidence type="ECO:0008006" key="8">
    <source>
        <dbReference type="Google" id="ProtNLM"/>
    </source>
</evidence>
<dbReference type="GO" id="GO:0020037">
    <property type="term" value="F:heme binding"/>
    <property type="evidence" value="ECO:0007669"/>
    <property type="project" value="InterPro"/>
</dbReference>
<keyword evidence="2" id="KW-0479">Metal-binding</keyword>
<sequence>MEGLDKFVDLQKLAENQHSIAAAAAITITAYGIYKLLQQYGKIFSLKVGPGNMIVICDRKAVYELIDRKGSIYSDRPPMAVLYMNRLLEEPENFYTYSRLYANSVAAILAWGFRAKDTESFWFKEVNAMIEQKRAFHMRDYMDRTWGNARRLVEERRSRGDARSCMIDDKLDEYAKKGWPMSDVAFNNLFGELMEAGADTTANQILTLILALAMNPQIQVRARAELDAVCGTERAPLFSDFDKLPYINAIVKEGLRWRPTSDLGLPHTVTKGGRRICPGIHLAERSMWRIAAKLLWAFEFAEPLDPATGKVQHLDPDAYTSSNLVCPLPFKVRIKPRSETHVEIIKKEVAGAMEFLSQYD</sequence>
<dbReference type="OrthoDB" id="1103324at2759"/>
<proteinExistence type="inferred from homology"/>
<gene>
    <name evidence="6" type="ORF">PPNO1_LOCUS8295</name>
</gene>
<dbReference type="InterPro" id="IPR001128">
    <property type="entry name" value="Cyt_P450"/>
</dbReference>
<evidence type="ECO:0000313" key="7">
    <source>
        <dbReference type="Proteomes" id="UP000838763"/>
    </source>
</evidence>
<dbReference type="GO" id="GO:0016705">
    <property type="term" value="F:oxidoreductase activity, acting on paired donors, with incorporation or reduction of molecular oxygen"/>
    <property type="evidence" value="ECO:0007669"/>
    <property type="project" value="InterPro"/>
</dbReference>
<evidence type="ECO:0000256" key="1">
    <source>
        <dbReference type="ARBA" id="ARBA00010617"/>
    </source>
</evidence>
<protein>
    <recommendedName>
        <fullName evidence="8">Cytochrome P450</fullName>
    </recommendedName>
</protein>
<dbReference type="Proteomes" id="UP000838763">
    <property type="component" value="Unassembled WGS sequence"/>
</dbReference>
<dbReference type="InterPro" id="IPR050364">
    <property type="entry name" value="Cytochrome_P450_fung"/>
</dbReference>
<organism evidence="6 7">
    <name type="scientific">Parascedosporium putredinis</name>
    <dbReference type="NCBI Taxonomy" id="1442378"/>
    <lineage>
        <taxon>Eukaryota</taxon>
        <taxon>Fungi</taxon>
        <taxon>Dikarya</taxon>
        <taxon>Ascomycota</taxon>
        <taxon>Pezizomycotina</taxon>
        <taxon>Sordariomycetes</taxon>
        <taxon>Hypocreomycetidae</taxon>
        <taxon>Microascales</taxon>
        <taxon>Microascaceae</taxon>
        <taxon>Parascedosporium</taxon>
    </lineage>
</organism>
<accession>A0A9P1HBI5</accession>
<dbReference type="PRINTS" id="PR00463">
    <property type="entry name" value="EP450I"/>
</dbReference>
<dbReference type="EMBL" id="CALLCH030000018">
    <property type="protein sequence ID" value="CAI4218720.1"/>
    <property type="molecule type" value="Genomic_DNA"/>
</dbReference>
<dbReference type="Gene3D" id="1.10.630.10">
    <property type="entry name" value="Cytochrome P450"/>
    <property type="match status" value="2"/>
</dbReference>
<dbReference type="Pfam" id="PF00067">
    <property type="entry name" value="p450"/>
    <property type="match status" value="1"/>
</dbReference>
<evidence type="ECO:0000256" key="2">
    <source>
        <dbReference type="ARBA" id="ARBA00022723"/>
    </source>
</evidence>
<dbReference type="GO" id="GO:0005506">
    <property type="term" value="F:iron ion binding"/>
    <property type="evidence" value="ECO:0007669"/>
    <property type="project" value="InterPro"/>
</dbReference>
<evidence type="ECO:0000256" key="4">
    <source>
        <dbReference type="ARBA" id="ARBA00023004"/>
    </source>
</evidence>
<dbReference type="SUPFAM" id="SSF48264">
    <property type="entry name" value="Cytochrome P450"/>
    <property type="match status" value="1"/>
</dbReference>
<evidence type="ECO:0000256" key="3">
    <source>
        <dbReference type="ARBA" id="ARBA00023002"/>
    </source>
</evidence>